<accession>A0A2K3CWY9</accession>
<evidence type="ECO:0000313" key="2">
    <source>
        <dbReference type="EMBL" id="PNW72792.1"/>
    </source>
</evidence>
<organism evidence="1 3">
    <name type="scientific">Chlamydomonas reinhardtii</name>
    <name type="common">Chlamydomonas smithii</name>
    <dbReference type="NCBI Taxonomy" id="3055"/>
    <lineage>
        <taxon>Eukaryota</taxon>
        <taxon>Viridiplantae</taxon>
        <taxon>Chlorophyta</taxon>
        <taxon>core chlorophytes</taxon>
        <taxon>Chlorophyceae</taxon>
        <taxon>CS clade</taxon>
        <taxon>Chlamydomonadales</taxon>
        <taxon>Chlamydomonadaceae</taxon>
        <taxon>Chlamydomonas</taxon>
    </lineage>
</organism>
<dbReference type="EMBL" id="CM008976">
    <property type="protein sequence ID" value="PNW72792.1"/>
    <property type="molecule type" value="Genomic_DNA"/>
</dbReference>
<dbReference type="Gramene" id="PNW72791">
    <property type="protein sequence ID" value="PNW72791"/>
    <property type="gene ID" value="CHLRE_15g643517v5"/>
</dbReference>
<keyword evidence="3" id="KW-1185">Reference proteome</keyword>
<protein>
    <submittedName>
        <fullName evidence="1">Uncharacterized protein</fullName>
    </submittedName>
</protein>
<dbReference type="RefSeq" id="XP_042916552.1">
    <property type="nucleotide sequence ID" value="XM_043070717.1"/>
</dbReference>
<dbReference type="KEGG" id="cre:CHLRE_15g643517v5"/>
<evidence type="ECO:0000313" key="1">
    <source>
        <dbReference type="EMBL" id="PNW72791.1"/>
    </source>
</evidence>
<sequence length="70" mass="8187">MASNETAFEVAFLEECEMHMFSNHASFKGFETVYNRTRSDPQFKLPLLCRKRLTEAYFRSGLQYRAPLSS</sequence>
<proteinExistence type="predicted"/>
<reference evidence="1" key="2">
    <citation type="submission" date="2017-07" db="EMBL/GenBank/DDBJ databases">
        <title>WGS assembly of Chlamydomonas reinhardtii.</title>
        <authorList>
            <consortium name="Chlamydomonas Annotation Team"/>
            <consortium name="JGI Annotation Team"/>
            <person name="Merchant S.S."/>
            <person name="Prochnik S.E."/>
            <person name="Vallon O."/>
            <person name="Harris E.H."/>
            <person name="Karpowicz S.J."/>
            <person name="Witman G.B."/>
            <person name="Terry A."/>
            <person name="Salamov A."/>
            <person name="Fritz-Laylin L.K."/>
            <person name="Marechal-Drouard L."/>
            <person name="Marshall W.F."/>
            <person name="Qu L.H."/>
            <person name="Nelson D.R."/>
            <person name="Sanderfoot A.A."/>
            <person name="Spalding M.H."/>
            <person name="Kapitonov V.V."/>
            <person name="Ren Q."/>
            <person name="Ferris P."/>
            <person name="Lindquist E."/>
            <person name="Shapiro H."/>
            <person name="Lucas S.M."/>
            <person name="Grimwood J."/>
            <person name="Schmutz J."/>
            <person name="Grigoriev I.V."/>
            <person name="Rokhsar D.S."/>
        </authorList>
    </citation>
    <scope>NUCLEOTIDE SEQUENCE</scope>
    <source>
        <strain evidence="1">CC-503 cw92 mt+</strain>
    </source>
</reference>
<dbReference type="AlphaFoldDB" id="A0A2K3CWY9"/>
<reference evidence="1 3" key="1">
    <citation type="journal article" date="2007" name="Science">
        <title>The Chlamydomonas genome reveals the evolution of key animal and plant functions.</title>
        <authorList>
            <person name="Merchant S.S."/>
            <person name="Prochnik S.E."/>
            <person name="Vallon O."/>
            <person name="Harris E.H."/>
            <person name="Karpowicz S.J."/>
            <person name="Witman G.B."/>
            <person name="Terry A."/>
            <person name="Salamov A."/>
            <person name="Fritz-Laylin L.K."/>
            <person name="Marechal-Drouard L."/>
            <person name="Marshall W.F."/>
            <person name="Qu L.H."/>
            <person name="Nelson D.R."/>
            <person name="Sanderfoot A.A."/>
            <person name="Spalding M.H."/>
            <person name="Kapitonov V.V."/>
            <person name="Ren Q."/>
            <person name="Ferris P."/>
            <person name="Lindquist E."/>
            <person name="Shapiro H."/>
            <person name="Lucas S.M."/>
            <person name="Grimwood J."/>
            <person name="Schmutz J."/>
            <person name="Cardol P."/>
            <person name="Cerutti H."/>
            <person name="Chanfreau G."/>
            <person name="Chen C.L."/>
            <person name="Cognat V."/>
            <person name="Croft M.T."/>
            <person name="Dent R."/>
            <person name="Dutcher S."/>
            <person name="Fernandez E."/>
            <person name="Fukuzawa H."/>
            <person name="Gonzalez-Ballester D."/>
            <person name="Gonzalez-Halphen D."/>
            <person name="Hallmann A."/>
            <person name="Hanikenne M."/>
            <person name="Hippler M."/>
            <person name="Inwood W."/>
            <person name="Jabbari K."/>
            <person name="Kalanon M."/>
            <person name="Kuras R."/>
            <person name="Lefebvre P.A."/>
            <person name="Lemaire S.D."/>
            <person name="Lobanov A.V."/>
            <person name="Lohr M."/>
            <person name="Manuell A."/>
            <person name="Meier I."/>
            <person name="Mets L."/>
            <person name="Mittag M."/>
            <person name="Mittelmeier T."/>
            <person name="Moroney J.V."/>
            <person name="Moseley J."/>
            <person name="Napoli C."/>
            <person name="Nedelcu A.M."/>
            <person name="Niyogi K."/>
            <person name="Novoselov S.V."/>
            <person name="Paulsen I.T."/>
            <person name="Pazour G."/>
            <person name="Purton S."/>
            <person name="Ral J.P."/>
            <person name="Riano-Pachon D.M."/>
            <person name="Riekhof W."/>
            <person name="Rymarquis L."/>
            <person name="Schroda M."/>
            <person name="Stern D."/>
            <person name="Umen J."/>
            <person name="Willows R."/>
            <person name="Wilson N."/>
            <person name="Zimmer S.L."/>
            <person name="Allmer J."/>
            <person name="Balk J."/>
            <person name="Bisova K."/>
            <person name="Chen C.J."/>
            <person name="Elias M."/>
            <person name="Gendler K."/>
            <person name="Hauser C."/>
            <person name="Lamb M.R."/>
            <person name="Ledford H."/>
            <person name="Long J.C."/>
            <person name="Minagawa J."/>
            <person name="Page M.D."/>
            <person name="Pan J."/>
            <person name="Pootakham W."/>
            <person name="Roje S."/>
            <person name="Rose A."/>
            <person name="Stahlberg E."/>
            <person name="Terauchi A.M."/>
            <person name="Yang P."/>
            <person name="Ball S."/>
            <person name="Bowler C."/>
            <person name="Dieckmann C.L."/>
            <person name="Gladyshev V.N."/>
            <person name="Green P."/>
            <person name="Jorgensen R."/>
            <person name="Mayfield S."/>
            <person name="Mueller-Roeber B."/>
            <person name="Rajamani S."/>
            <person name="Sayre R.T."/>
            <person name="Brokstein P."/>
            <person name="Dubchak I."/>
            <person name="Goodstein D."/>
            <person name="Hornick L."/>
            <person name="Huang Y.W."/>
            <person name="Jhaveri J."/>
            <person name="Luo Y."/>
            <person name="Martinez D."/>
            <person name="Ngau W.C."/>
            <person name="Otillar B."/>
            <person name="Poliakov A."/>
            <person name="Porter A."/>
            <person name="Szajkowski L."/>
            <person name="Werner G."/>
            <person name="Zhou K."/>
            <person name="Grigoriev I.V."/>
            <person name="Rokhsar D.S."/>
            <person name="Grossman A.R."/>
        </authorList>
    </citation>
    <scope>NUCLEOTIDE SEQUENCE [LARGE SCALE GENOMIC DNA]</scope>
    <source>
        <strain evidence="3">CC-503</strain>
        <strain evidence="1">CC-503 cw92 mt+</strain>
    </source>
</reference>
<dbReference type="EMBL" id="CM008976">
    <property type="protein sequence ID" value="PNW72791.1"/>
    <property type="molecule type" value="Genomic_DNA"/>
</dbReference>
<gene>
    <name evidence="1" type="ORF">CHLRE_15g643517v5</name>
    <name evidence="2" type="ORF">CHLRE_15g643680v5</name>
</gene>
<dbReference type="GeneID" id="66056483"/>
<name>A0A2K3CWY9_CHLRE</name>
<evidence type="ECO:0000313" key="3">
    <source>
        <dbReference type="Proteomes" id="UP000006906"/>
    </source>
</evidence>
<dbReference type="Gramene" id="PNW72792">
    <property type="protein sequence ID" value="PNW72792"/>
    <property type="gene ID" value="CHLRE_15g643680v5"/>
</dbReference>
<dbReference type="Proteomes" id="UP000006906">
    <property type="component" value="Chromosome 15"/>
</dbReference>